<reference evidence="1 2" key="1">
    <citation type="journal article" date="2014" name="Int. J. Syst. Evol. Microbiol.">
        <title>Complete genome sequence of Corynebacterium casei LMG S-19264T (=DSM 44701T), isolated from a smear-ripened cheese.</title>
        <authorList>
            <consortium name="US DOE Joint Genome Institute (JGI-PGF)"/>
            <person name="Walter F."/>
            <person name="Albersmeier A."/>
            <person name="Kalinowski J."/>
            <person name="Ruckert C."/>
        </authorList>
    </citation>
    <scope>NUCLEOTIDE SEQUENCE [LARGE SCALE GENOMIC DNA]</scope>
    <source>
        <strain evidence="1 2">CGMCC 1.7286</strain>
    </source>
</reference>
<dbReference type="RefSeq" id="WP_188857802.1">
    <property type="nucleotide sequence ID" value="NZ_BMLT01000001.1"/>
</dbReference>
<dbReference type="EMBL" id="BMLT01000001">
    <property type="protein sequence ID" value="GGO76658.1"/>
    <property type="molecule type" value="Genomic_DNA"/>
</dbReference>
<protein>
    <submittedName>
        <fullName evidence="1">Uncharacterized protein</fullName>
    </submittedName>
</protein>
<name>A0A917Z957_9GAMM</name>
<evidence type="ECO:0000313" key="2">
    <source>
        <dbReference type="Proteomes" id="UP000599578"/>
    </source>
</evidence>
<accession>A0A917Z957</accession>
<keyword evidence="2" id="KW-1185">Reference proteome</keyword>
<dbReference type="Proteomes" id="UP000599578">
    <property type="component" value="Unassembled WGS sequence"/>
</dbReference>
<sequence length="93" mass="10573">MHEMEASSEMLLESHFIWHEIRVGDLISLEANLEDKGEVLLHRDKPYQVLSKLDLAPGNQVFVVQSDITGDLVYVHPFLVASYDNSHEPSPLM</sequence>
<evidence type="ECO:0000313" key="1">
    <source>
        <dbReference type="EMBL" id="GGO76658.1"/>
    </source>
</evidence>
<dbReference type="AlphaFoldDB" id="A0A917Z957"/>
<comment type="caution">
    <text evidence="1">The sequence shown here is derived from an EMBL/GenBank/DDBJ whole genome shotgun (WGS) entry which is preliminary data.</text>
</comment>
<organism evidence="1 2">
    <name type="scientific">Marinobacterium nitratireducens</name>
    <dbReference type="NCBI Taxonomy" id="518897"/>
    <lineage>
        <taxon>Bacteria</taxon>
        <taxon>Pseudomonadati</taxon>
        <taxon>Pseudomonadota</taxon>
        <taxon>Gammaproteobacteria</taxon>
        <taxon>Oceanospirillales</taxon>
        <taxon>Oceanospirillaceae</taxon>
        <taxon>Marinobacterium</taxon>
    </lineage>
</organism>
<gene>
    <name evidence="1" type="ORF">GCM10011348_04390</name>
</gene>
<proteinExistence type="predicted"/>